<dbReference type="NCBIfam" id="NF033540">
    <property type="entry name" value="transpos_IS701"/>
    <property type="match status" value="1"/>
</dbReference>
<dbReference type="PANTHER" id="PTHR33627">
    <property type="entry name" value="TRANSPOSASE"/>
    <property type="match status" value="1"/>
</dbReference>
<gene>
    <name evidence="2" type="ORF">WDJ50_15060</name>
</gene>
<protein>
    <submittedName>
        <fullName evidence="2">IS701 family transposase</fullName>
    </submittedName>
</protein>
<dbReference type="PANTHER" id="PTHR33627:SF1">
    <property type="entry name" value="TRANSPOSASE"/>
    <property type="match status" value="1"/>
</dbReference>
<reference evidence="2" key="1">
    <citation type="submission" date="2024-03" db="EMBL/GenBank/DDBJ databases">
        <title>Deinococcus weizhi sp. nov., isolated from human skin.</title>
        <authorList>
            <person name="Wei Z."/>
            <person name="Tian F."/>
            <person name="Yang C."/>
            <person name="Xin L.T."/>
            <person name="Wen Z.J."/>
            <person name="Lan K.C."/>
            <person name="Yu L."/>
            <person name="Zhe W."/>
            <person name="Dan F.D."/>
            <person name="Jun W."/>
            <person name="Rui Z."/>
            <person name="Yong X.J."/>
            <person name="Ting Y."/>
            <person name="Wei X."/>
            <person name="Xu Z.G."/>
            <person name="Xin Z."/>
            <person name="Dong F.G."/>
            <person name="Ni X.M."/>
            <person name="Zheng M.G."/>
            <person name="Chun Y."/>
            <person name="Qian W.X."/>
        </authorList>
    </citation>
    <scope>NUCLEOTIDE SEQUENCE</scope>
    <source>
        <strain evidence="2">VB142</strain>
    </source>
</reference>
<evidence type="ECO:0000313" key="2">
    <source>
        <dbReference type="EMBL" id="WYF46378.1"/>
    </source>
</evidence>
<dbReference type="AlphaFoldDB" id="A0AAU6Q7Q8"/>
<name>A0AAU6Q7Q8_9DEIO</name>
<dbReference type="Pfam" id="PF13546">
    <property type="entry name" value="DDE_5"/>
    <property type="match status" value="1"/>
</dbReference>
<dbReference type="InterPro" id="IPR038721">
    <property type="entry name" value="IS701-like_DDE_dom"/>
</dbReference>
<dbReference type="EMBL" id="CP149783">
    <property type="protein sequence ID" value="WYF46378.1"/>
    <property type="molecule type" value="Genomic_DNA"/>
</dbReference>
<dbReference type="RefSeq" id="WP_339097856.1">
    <property type="nucleotide sequence ID" value="NZ_CP149783.1"/>
</dbReference>
<accession>A0AAU6Q7Q8</accession>
<organism evidence="2">
    <name type="scientific">Deinococcus sp. VB142</name>
    <dbReference type="NCBI Taxonomy" id="3112952"/>
    <lineage>
        <taxon>Bacteria</taxon>
        <taxon>Thermotogati</taxon>
        <taxon>Deinococcota</taxon>
        <taxon>Deinococci</taxon>
        <taxon>Deinococcales</taxon>
        <taxon>Deinococcaceae</taxon>
        <taxon>Deinococcus</taxon>
    </lineage>
</organism>
<evidence type="ECO:0000259" key="1">
    <source>
        <dbReference type="Pfam" id="PF13546"/>
    </source>
</evidence>
<dbReference type="InterPro" id="IPR039365">
    <property type="entry name" value="IS701-like"/>
</dbReference>
<dbReference type="InterPro" id="IPR012337">
    <property type="entry name" value="RNaseH-like_sf"/>
</dbReference>
<feature type="domain" description="Transposase IS701-like DDE" evidence="1">
    <location>
        <begin position="40"/>
        <end position="303"/>
    </location>
</feature>
<dbReference type="SUPFAM" id="SSF53098">
    <property type="entry name" value="Ribonuclease H-like"/>
    <property type="match status" value="1"/>
</dbReference>
<proteinExistence type="predicted"/>
<sequence length="454" mass="50934">MSLGDIQVRSKESNIGDAGLLAMPRSLPPWTRHFPTWFAPFLTHFRHRAQRTWAPLYVRGLCSAAHRKSMQPLAAVVAPGKEDHIQQFITDSPWSTGPLETLLAQRAEEMLGGKDAVLIIDDTCLTKFGTKSVGVARQYSGQVGKITTCQCLVSLTLAQHELPVPVALRLFLPQEWTHDPARLGAAGVPLEHQLPQTKWELALKELDRVSEHVTFGMVLADAGYGVNAQFRHALTERGLLWSVGITRTQTVYPKDVRLIPIPKHFRGRRPKYPTTSHDRQTVEEVLNGAAWQHLVWRHGTKGPLSGRFAAVYVRLADGDENAQGQHLPGQGAWVIGEQRRGEERKYYTCNLPPETPFPRLIEVTKRRWACELTHRELKEEVGLDHFEGRSWQGLHHHAVLCMVALNFLQWLRLSQPDDLQGDTVPAIRAEVAGDLPLPPQCRQCRACTALFSGP</sequence>